<dbReference type="Gene3D" id="3.90.550.10">
    <property type="entry name" value="Spore Coat Polysaccharide Biosynthesis Protein SpsA, Chain A"/>
    <property type="match status" value="1"/>
</dbReference>
<feature type="transmembrane region" description="Helical" evidence="7">
    <location>
        <begin position="503"/>
        <end position="521"/>
    </location>
</feature>
<evidence type="ECO:0000256" key="5">
    <source>
        <dbReference type="ARBA" id="ARBA00022989"/>
    </source>
</evidence>
<feature type="transmembrane region" description="Helical" evidence="7">
    <location>
        <begin position="108"/>
        <end position="127"/>
    </location>
</feature>
<feature type="domain" description="Glycosyltransferase 2-like" evidence="8">
    <location>
        <begin position="190"/>
        <end position="355"/>
    </location>
</feature>
<dbReference type="InterPro" id="IPR005150">
    <property type="entry name" value="Cellulose_synth"/>
</dbReference>
<evidence type="ECO:0000313" key="10">
    <source>
        <dbReference type="Proteomes" id="UP001232992"/>
    </source>
</evidence>
<gene>
    <name evidence="9" type="ORF">PMH09_10025</name>
</gene>
<keyword evidence="4 7" id="KW-0812">Transmembrane</keyword>
<keyword evidence="3 9" id="KW-0808">Transferase</keyword>
<dbReference type="PANTHER" id="PTHR43867">
    <property type="entry name" value="CELLULOSE SYNTHASE CATALYTIC SUBUNIT A [UDP-FORMING]"/>
    <property type="match status" value="1"/>
</dbReference>
<feature type="transmembrane region" description="Helical" evidence="7">
    <location>
        <begin position="139"/>
        <end position="163"/>
    </location>
</feature>
<evidence type="ECO:0000256" key="1">
    <source>
        <dbReference type="ARBA" id="ARBA00004127"/>
    </source>
</evidence>
<keyword evidence="10" id="KW-1185">Reference proteome</keyword>
<dbReference type="PANTHER" id="PTHR43867:SF2">
    <property type="entry name" value="CELLULOSE SYNTHASE CATALYTIC SUBUNIT A [UDP-FORMING]"/>
    <property type="match status" value="1"/>
</dbReference>
<keyword evidence="5 7" id="KW-1133">Transmembrane helix</keyword>
<dbReference type="InterPro" id="IPR050321">
    <property type="entry name" value="Glycosyltr_2/OpgH_subfam"/>
</dbReference>
<keyword evidence="2 9" id="KW-0328">Glycosyltransferase</keyword>
<dbReference type="Pfam" id="PF03552">
    <property type="entry name" value="Cellulose_synt"/>
    <property type="match status" value="1"/>
</dbReference>
<name>A0ABT7BWI4_9CYAN</name>
<dbReference type="InterPro" id="IPR029044">
    <property type="entry name" value="Nucleotide-diphossugar_trans"/>
</dbReference>
<feature type="transmembrane region" description="Helical" evidence="7">
    <location>
        <begin position="473"/>
        <end position="491"/>
    </location>
</feature>
<feature type="transmembrane region" description="Helical" evidence="7">
    <location>
        <begin position="542"/>
        <end position="563"/>
    </location>
</feature>
<feature type="transmembrane region" description="Helical" evidence="7">
    <location>
        <begin position="726"/>
        <end position="746"/>
    </location>
</feature>
<dbReference type="RefSeq" id="WP_283758189.1">
    <property type="nucleotide sequence ID" value="NZ_JAQOSQ010000008.1"/>
</dbReference>
<comment type="subcellular location">
    <subcellularLocation>
        <location evidence="1">Endomembrane system</location>
        <topology evidence="1">Multi-pass membrane protein</topology>
    </subcellularLocation>
</comment>
<feature type="transmembrane region" description="Helical" evidence="7">
    <location>
        <begin position="76"/>
        <end position="96"/>
    </location>
</feature>
<dbReference type="EMBL" id="JAQOSQ010000008">
    <property type="protein sequence ID" value="MDJ1183535.1"/>
    <property type="molecule type" value="Genomic_DNA"/>
</dbReference>
<feature type="transmembrane region" description="Helical" evidence="7">
    <location>
        <begin position="575"/>
        <end position="601"/>
    </location>
</feature>
<proteinExistence type="predicted"/>
<evidence type="ECO:0000259" key="8">
    <source>
        <dbReference type="Pfam" id="PF00535"/>
    </source>
</evidence>
<comment type="caution">
    <text evidence="9">The sequence shown here is derived from an EMBL/GenBank/DDBJ whole genome shotgun (WGS) entry which is preliminary data.</text>
</comment>
<dbReference type="Proteomes" id="UP001232992">
    <property type="component" value="Unassembled WGS sequence"/>
</dbReference>
<dbReference type="CDD" id="cd06421">
    <property type="entry name" value="CESA_CelA_like"/>
    <property type="match status" value="1"/>
</dbReference>
<evidence type="ECO:0000256" key="2">
    <source>
        <dbReference type="ARBA" id="ARBA00022676"/>
    </source>
</evidence>
<keyword evidence="6 7" id="KW-0472">Membrane</keyword>
<dbReference type="PRINTS" id="PR01439">
    <property type="entry name" value="CELLSNTHASEA"/>
</dbReference>
<evidence type="ECO:0000313" key="9">
    <source>
        <dbReference type="EMBL" id="MDJ1183535.1"/>
    </source>
</evidence>
<evidence type="ECO:0000256" key="4">
    <source>
        <dbReference type="ARBA" id="ARBA00022692"/>
    </source>
</evidence>
<feature type="transmembrane region" description="Helical" evidence="7">
    <location>
        <begin position="21"/>
        <end position="48"/>
    </location>
</feature>
<organism evidence="9 10">
    <name type="scientific">Roseofilum casamattae BLCC-M143</name>
    <dbReference type="NCBI Taxonomy" id="3022442"/>
    <lineage>
        <taxon>Bacteria</taxon>
        <taxon>Bacillati</taxon>
        <taxon>Cyanobacteriota</taxon>
        <taxon>Cyanophyceae</taxon>
        <taxon>Desertifilales</taxon>
        <taxon>Desertifilaceae</taxon>
        <taxon>Roseofilum</taxon>
        <taxon>Roseofilum casamattae</taxon>
    </lineage>
</organism>
<protein>
    <submittedName>
        <fullName evidence="9">Glycosyltransferase</fullName>
        <ecNumber evidence="9">2.4.-.-</ecNumber>
    </submittedName>
</protein>
<dbReference type="EC" id="2.4.-.-" evidence="9"/>
<accession>A0ABT7BWI4</accession>
<dbReference type="Pfam" id="PF00535">
    <property type="entry name" value="Glycos_transf_2"/>
    <property type="match status" value="1"/>
</dbReference>
<dbReference type="SUPFAM" id="SSF53448">
    <property type="entry name" value="Nucleotide-diphospho-sugar transferases"/>
    <property type="match status" value="1"/>
</dbReference>
<sequence>MLRPSNIPQKRRHLQSSFIQWVRSLSAATGATLGLFVLAGALAVSWIAGVDPIVAGFEQLHLWQNTPHWLVQVPEINRSMLLAPLVALWLVAVGTIRLSPHPRLWSRTVIISITIGLMVRYLLWRSLTTLNFSDPLNGFFSLLLFALELFTIVLGSTQLWIALRMTDRRAEADGMSVAVLEGSYRPSVDILIPSYNEPASILQRTIIGCQAMDYPDKKVYLLDDTRRPEIEQLCQELGCEYMTRPNNDYAKAGNLNHAIAHTSGELIAFFDADFIPTKNFLNRTLGYFQDPSIGIVQTPQSFYNPDPIARNLGLENVLLPEEEFFYRQIQPSRDGLETTICAGTSFVARRNALEENNGFVTDALTEDYFTGINLMSKGYRIIYLDDKLSAGLSAQSIADHLAQRMRWCQGNIQGFFIASNPLTILGLTFRQRIANLEGLLYWFAHVANAGFLLMPLSYALFKTTPVQGTIPEILYFFLPYYWMQLTAFSWLNRRSRSMLLSSIYGFISCLPLSATIFKTVLDPFEKAFKVTPKGIIRHRFELNWSLAMPLLVLAIATITALYSNVTSLLRGDLDGIVGIGFGLFWTVYNLVILCVSLWVLWDAPQKHDYEWYEFQTPIQLSPATSKEENWLTGESICFAEVGMEVELARDLSSREIEQLQGADLNLVMDKYALNLKGQVARIETKNGKAIAHIDFLPYWQEQKRQIIEILYCRPGQWKMCKTPNEVMSLLWLVKAAIMPAFIFLKYRKVNLNFMRS</sequence>
<reference evidence="9 10" key="1">
    <citation type="submission" date="2023-01" db="EMBL/GenBank/DDBJ databases">
        <title>Novel diversity within Roseofilum (Cyanobacteria; Desertifilaceae) from marine benthic mats with descriptions of four novel species.</title>
        <authorList>
            <person name="Wang Y."/>
            <person name="Berthold D.E."/>
            <person name="Hu J."/>
            <person name="Lefler F.W."/>
            <person name="Laughinghouse H.D. IV."/>
        </authorList>
    </citation>
    <scope>NUCLEOTIDE SEQUENCE [LARGE SCALE GENOMIC DNA]</scope>
    <source>
        <strain evidence="9 10">BLCC-M143</strain>
    </source>
</reference>
<dbReference type="GO" id="GO:0016757">
    <property type="term" value="F:glycosyltransferase activity"/>
    <property type="evidence" value="ECO:0007669"/>
    <property type="project" value="UniProtKB-KW"/>
</dbReference>
<feature type="transmembrane region" description="Helical" evidence="7">
    <location>
        <begin position="439"/>
        <end position="461"/>
    </location>
</feature>
<dbReference type="InterPro" id="IPR001173">
    <property type="entry name" value="Glyco_trans_2-like"/>
</dbReference>
<evidence type="ECO:0000256" key="3">
    <source>
        <dbReference type="ARBA" id="ARBA00022679"/>
    </source>
</evidence>
<dbReference type="InterPro" id="IPR003919">
    <property type="entry name" value="Cell_synth_A"/>
</dbReference>
<evidence type="ECO:0000256" key="7">
    <source>
        <dbReference type="SAM" id="Phobius"/>
    </source>
</evidence>
<evidence type="ECO:0000256" key="6">
    <source>
        <dbReference type="ARBA" id="ARBA00023136"/>
    </source>
</evidence>